<comment type="similarity">
    <text evidence="1">Belongs to the carbohydrate kinase PfkB family.</text>
</comment>
<dbReference type="SUPFAM" id="SSF53613">
    <property type="entry name" value="Ribokinase-like"/>
    <property type="match status" value="1"/>
</dbReference>
<reference evidence="5 6" key="1">
    <citation type="submission" date="2020-10" db="EMBL/GenBank/DDBJ databases">
        <title>The Coptis chinensis genome and diversification of protoberbering-type alkaloids.</title>
        <authorList>
            <person name="Wang B."/>
            <person name="Shu S."/>
            <person name="Song C."/>
            <person name="Liu Y."/>
        </authorList>
    </citation>
    <scope>NUCLEOTIDE SEQUENCE [LARGE SCALE GENOMIC DNA]</scope>
    <source>
        <strain evidence="5">HL-2020</strain>
        <tissue evidence="5">Leaf</tissue>
    </source>
</reference>
<comment type="caution">
    <text evidence="5">The sequence shown here is derived from an EMBL/GenBank/DDBJ whole genome shotgun (WGS) entry which is preliminary data.</text>
</comment>
<dbReference type="GO" id="GO:0008865">
    <property type="term" value="F:fructokinase activity"/>
    <property type="evidence" value="ECO:0007669"/>
    <property type="project" value="TreeGrafter"/>
</dbReference>
<dbReference type="GO" id="GO:0005829">
    <property type="term" value="C:cytosol"/>
    <property type="evidence" value="ECO:0007669"/>
    <property type="project" value="TreeGrafter"/>
</dbReference>
<organism evidence="5 6">
    <name type="scientific">Coptis chinensis</name>
    <dbReference type="NCBI Taxonomy" id="261450"/>
    <lineage>
        <taxon>Eukaryota</taxon>
        <taxon>Viridiplantae</taxon>
        <taxon>Streptophyta</taxon>
        <taxon>Embryophyta</taxon>
        <taxon>Tracheophyta</taxon>
        <taxon>Spermatophyta</taxon>
        <taxon>Magnoliopsida</taxon>
        <taxon>Ranunculales</taxon>
        <taxon>Ranunculaceae</taxon>
        <taxon>Coptidoideae</taxon>
        <taxon>Coptis</taxon>
    </lineage>
</organism>
<accession>A0A835IBB4</accession>
<protein>
    <recommendedName>
        <fullName evidence="4">Carbohydrate kinase PfkB domain-containing protein</fullName>
    </recommendedName>
</protein>
<sequence>MISFVINSTTSAQVVTFGETLIDFVPNEADVSLAESPGFIKAVGGAPTNVACVVTKLGGSSACVGKPSCLFEILSYG</sequence>
<keyword evidence="3" id="KW-0418">Kinase</keyword>
<feature type="domain" description="Carbohydrate kinase PfkB" evidence="4">
    <location>
        <begin position="12"/>
        <end position="66"/>
    </location>
</feature>
<dbReference type="AlphaFoldDB" id="A0A835IBB4"/>
<dbReference type="Proteomes" id="UP000631114">
    <property type="component" value="Unassembled WGS sequence"/>
</dbReference>
<dbReference type="GO" id="GO:0006000">
    <property type="term" value="P:fructose metabolic process"/>
    <property type="evidence" value="ECO:0007669"/>
    <property type="project" value="TreeGrafter"/>
</dbReference>
<evidence type="ECO:0000256" key="3">
    <source>
        <dbReference type="ARBA" id="ARBA00022777"/>
    </source>
</evidence>
<gene>
    <name evidence="5" type="ORF">IFM89_006313</name>
</gene>
<proteinExistence type="inferred from homology"/>
<dbReference type="Gene3D" id="3.40.1190.30">
    <property type="match status" value="1"/>
</dbReference>
<dbReference type="InterPro" id="IPR011611">
    <property type="entry name" value="PfkB_dom"/>
</dbReference>
<dbReference type="PANTHER" id="PTHR43085:SF6">
    <property type="entry name" value="FRUCTOKINASE-5-RELATED"/>
    <property type="match status" value="1"/>
</dbReference>
<dbReference type="EMBL" id="JADFTS010000003">
    <property type="protein sequence ID" value="KAF9613212.1"/>
    <property type="molecule type" value="Genomic_DNA"/>
</dbReference>
<evidence type="ECO:0000256" key="1">
    <source>
        <dbReference type="ARBA" id="ARBA00010688"/>
    </source>
</evidence>
<evidence type="ECO:0000256" key="2">
    <source>
        <dbReference type="ARBA" id="ARBA00022679"/>
    </source>
</evidence>
<name>A0A835IBB4_9MAGN</name>
<evidence type="ECO:0000259" key="4">
    <source>
        <dbReference type="Pfam" id="PF00294"/>
    </source>
</evidence>
<dbReference type="InterPro" id="IPR050306">
    <property type="entry name" value="PfkB_Carbo_kinase"/>
</dbReference>
<keyword evidence="2" id="KW-0808">Transferase</keyword>
<keyword evidence="6" id="KW-1185">Reference proteome</keyword>
<dbReference type="PANTHER" id="PTHR43085">
    <property type="entry name" value="HEXOKINASE FAMILY MEMBER"/>
    <property type="match status" value="1"/>
</dbReference>
<dbReference type="OrthoDB" id="1934760at2759"/>
<evidence type="ECO:0000313" key="6">
    <source>
        <dbReference type="Proteomes" id="UP000631114"/>
    </source>
</evidence>
<dbReference type="Pfam" id="PF00294">
    <property type="entry name" value="PfkB"/>
    <property type="match status" value="1"/>
</dbReference>
<evidence type="ECO:0000313" key="5">
    <source>
        <dbReference type="EMBL" id="KAF9613212.1"/>
    </source>
</evidence>
<dbReference type="InterPro" id="IPR029056">
    <property type="entry name" value="Ribokinase-like"/>
</dbReference>